<keyword evidence="3" id="KW-1185">Reference proteome</keyword>
<dbReference type="RefSeq" id="YP_009304310.1">
    <property type="nucleotide sequence ID" value="NC_031267.1"/>
</dbReference>
<dbReference type="GeneID" id="29123317"/>
<feature type="transmembrane region" description="Helical" evidence="1">
    <location>
        <begin position="20"/>
        <end position="39"/>
    </location>
</feature>
<evidence type="ECO:0000256" key="1">
    <source>
        <dbReference type="SAM" id="Phobius"/>
    </source>
</evidence>
<keyword evidence="1" id="KW-0812">Transmembrane</keyword>
<keyword evidence="1" id="KW-0472">Membrane</keyword>
<evidence type="ECO:0000313" key="2">
    <source>
        <dbReference type="EMBL" id="AMS03294.1"/>
    </source>
</evidence>
<protein>
    <submittedName>
        <fullName evidence="2">Uncharacterized protein</fullName>
    </submittedName>
</protein>
<dbReference type="OrthoDB" id="36361at10239"/>
<feature type="transmembrane region" description="Helical" evidence="1">
    <location>
        <begin position="45"/>
        <end position="65"/>
    </location>
</feature>
<gene>
    <name evidence="2" type="primary">51</name>
    <name evidence="2" type="ORF">SEA_LUCKY10_51</name>
</gene>
<dbReference type="Proteomes" id="UP000201844">
    <property type="component" value="Segment"/>
</dbReference>
<dbReference type="KEGG" id="vg:29123317"/>
<name>A0A142KB11_9CAUD</name>
<keyword evidence="1" id="KW-1133">Transmembrane helix</keyword>
<reference evidence="3" key="1">
    <citation type="submission" date="2016-03" db="EMBL/GenBank/DDBJ databases">
        <authorList>
            <person name="Ploux O."/>
        </authorList>
    </citation>
    <scope>NUCLEOTIDE SEQUENCE [LARGE SCALE GENOMIC DNA]</scope>
</reference>
<accession>A0A142KB11</accession>
<sequence length="101" mass="11624">MSSSLLEGLSDLARRRWFRWWVMLWQIPSAIVLPMSLLLTHWNVALTAAGSIATALFLFALSADVDQRRKAEERITYRINFDVDAAMKRAERRRMQDGGQA</sequence>
<organism evidence="2 3">
    <name type="scientific">Gordonia phage Lucky10</name>
    <dbReference type="NCBI Taxonomy" id="1821557"/>
    <lineage>
        <taxon>Viruses</taxon>
        <taxon>Duplodnaviria</taxon>
        <taxon>Heunggongvirae</taxon>
        <taxon>Uroviricota</taxon>
        <taxon>Caudoviricetes</taxon>
        <taxon>Luckytenvirus</taxon>
        <taxon>Luckytenvirus lucky10</taxon>
    </lineage>
</organism>
<proteinExistence type="predicted"/>
<evidence type="ECO:0000313" key="3">
    <source>
        <dbReference type="Proteomes" id="UP000201844"/>
    </source>
</evidence>
<dbReference type="EMBL" id="KU963256">
    <property type="protein sequence ID" value="AMS03294.1"/>
    <property type="molecule type" value="Genomic_DNA"/>
</dbReference>